<keyword evidence="3" id="KW-0677">Repeat</keyword>
<dbReference type="SMART" id="SM00343">
    <property type="entry name" value="ZnF_C2HC"/>
    <property type="match status" value="8"/>
</dbReference>
<comment type="subcellular location">
    <subcellularLocation>
        <location evidence="1">Nucleus</location>
    </subcellularLocation>
</comment>
<dbReference type="GO" id="GO:0031499">
    <property type="term" value="C:TRAMP complex"/>
    <property type="evidence" value="ECO:0007669"/>
    <property type="project" value="TreeGrafter"/>
</dbReference>
<dbReference type="EMBL" id="JEMN01000189">
    <property type="protein sequence ID" value="KXH63518.1"/>
    <property type="molecule type" value="Genomic_DNA"/>
</dbReference>
<evidence type="ECO:0000256" key="7">
    <source>
        <dbReference type="PROSITE-ProRule" id="PRU00047"/>
    </source>
</evidence>
<evidence type="ECO:0000256" key="8">
    <source>
        <dbReference type="SAM" id="MobiDB-lite"/>
    </source>
</evidence>
<dbReference type="GO" id="GO:0071035">
    <property type="term" value="P:nuclear polyadenylation-dependent rRNA catabolic process"/>
    <property type="evidence" value="ECO:0007669"/>
    <property type="project" value="TreeGrafter"/>
</dbReference>
<evidence type="ECO:0000256" key="3">
    <source>
        <dbReference type="ARBA" id="ARBA00022737"/>
    </source>
</evidence>
<organism evidence="10 11">
    <name type="scientific">Colletotrichum nymphaeae SA-01</name>
    <dbReference type="NCBI Taxonomy" id="1460502"/>
    <lineage>
        <taxon>Eukaryota</taxon>
        <taxon>Fungi</taxon>
        <taxon>Dikarya</taxon>
        <taxon>Ascomycota</taxon>
        <taxon>Pezizomycotina</taxon>
        <taxon>Sordariomycetes</taxon>
        <taxon>Hypocreomycetidae</taxon>
        <taxon>Glomerellales</taxon>
        <taxon>Glomerellaceae</taxon>
        <taxon>Colletotrichum</taxon>
        <taxon>Colletotrichum acutatum species complex</taxon>
    </lineage>
</organism>
<keyword evidence="6" id="KW-0539">Nucleus</keyword>
<dbReference type="Proteomes" id="UP000070054">
    <property type="component" value="Unassembled WGS sequence"/>
</dbReference>
<feature type="domain" description="CCHC-type" evidence="9">
    <location>
        <begin position="288"/>
        <end position="302"/>
    </location>
</feature>
<feature type="domain" description="CCHC-type" evidence="9">
    <location>
        <begin position="260"/>
        <end position="276"/>
    </location>
</feature>
<sequence length="402" mass="44140">MSDPWGTTDDAWGTGNTSAGNGIPNDDPWSNPKGGDGGDGDGGDRACFNCGQTGHSKADCTEPRKAFDGTCNACGEQGHTRRDCPSAPAMTCRTCGEEGHMRKECPNKGPDLCRNCREEGHATVDCKSRRKIDFTNVADVDADKAWEEIHEAIQERDGVEAKESIQKYLKHYPEMGYVELENAFRAQEMNIYLIATERVLAPTHTNMDLQGNLDKKYTVQYRFSAQPDRQREKANWPASPEENLARLEDAGEPVSRLMQKCNNCNELGHNSKDCPQDPMEKARVTIACYNCGEEGHRVRDCPTPRIDKFACKNCGQSGHKVSDCTEPRKAGDDVECNKCHEITRIKCNNCGEMGHKSYKCPNPPKEDIDDFGASNAAPDNIDTGDAWGTGGGSTEDTGASGW</sequence>
<dbReference type="GO" id="GO:0071036">
    <property type="term" value="P:nuclear polyadenylation-dependent snoRNA catabolic process"/>
    <property type="evidence" value="ECO:0007669"/>
    <property type="project" value="TreeGrafter"/>
</dbReference>
<gene>
    <name evidence="10" type="ORF">CNYM01_13758</name>
</gene>
<name>A0A135USZ8_9PEZI</name>
<dbReference type="GO" id="GO:0003723">
    <property type="term" value="F:RNA binding"/>
    <property type="evidence" value="ECO:0007669"/>
    <property type="project" value="TreeGrafter"/>
</dbReference>
<reference evidence="10 11" key="1">
    <citation type="submission" date="2014-02" db="EMBL/GenBank/DDBJ databases">
        <title>The genome sequence of Colletotrichum nymphaeae SA-01.</title>
        <authorList>
            <person name="Baroncelli R."/>
            <person name="Thon M.R."/>
        </authorList>
    </citation>
    <scope>NUCLEOTIDE SEQUENCE [LARGE SCALE GENOMIC DNA]</scope>
    <source>
        <strain evidence="10 11">SA-01</strain>
    </source>
</reference>
<accession>A0A135USZ8</accession>
<keyword evidence="11" id="KW-1185">Reference proteome</keyword>
<evidence type="ECO:0000256" key="6">
    <source>
        <dbReference type="ARBA" id="ARBA00023242"/>
    </source>
</evidence>
<comment type="caution">
    <text evidence="10">The sequence shown here is derived from an EMBL/GenBank/DDBJ whole genome shotgun (WGS) entry which is preliminary data.</text>
</comment>
<dbReference type="SUPFAM" id="SSF57756">
    <property type="entry name" value="Retrovirus zinc finger-like domains"/>
    <property type="match status" value="4"/>
</dbReference>
<keyword evidence="5" id="KW-0862">Zinc</keyword>
<feature type="domain" description="CCHC-type" evidence="9">
    <location>
        <begin position="47"/>
        <end position="62"/>
    </location>
</feature>
<dbReference type="OrthoDB" id="8026949at2759"/>
<proteinExistence type="predicted"/>
<dbReference type="PANTHER" id="PTHR46543">
    <property type="entry name" value="ZINC FINGER CCHC DOMAIN-CONTAINING PROTEIN 7"/>
    <property type="match status" value="1"/>
</dbReference>
<dbReference type="GO" id="GO:0071038">
    <property type="term" value="P:TRAMP-dependent tRNA surveillance pathway"/>
    <property type="evidence" value="ECO:0007669"/>
    <property type="project" value="TreeGrafter"/>
</dbReference>
<dbReference type="AlphaFoldDB" id="A0A135USZ8"/>
<dbReference type="Pfam" id="PF00098">
    <property type="entry name" value="zf-CCHC"/>
    <property type="match status" value="7"/>
</dbReference>
<keyword evidence="4 7" id="KW-0863">Zinc-finger</keyword>
<dbReference type="GO" id="GO:0071031">
    <property type="term" value="P:nuclear mRNA surveillance of mRNA 3'-end processing"/>
    <property type="evidence" value="ECO:0007669"/>
    <property type="project" value="TreeGrafter"/>
</dbReference>
<dbReference type="GO" id="GO:0071037">
    <property type="term" value="P:nuclear polyadenylation-dependent snRNA catabolic process"/>
    <property type="evidence" value="ECO:0007669"/>
    <property type="project" value="TreeGrafter"/>
</dbReference>
<dbReference type="Gene3D" id="4.10.60.10">
    <property type="entry name" value="Zinc finger, CCHC-type"/>
    <property type="match status" value="5"/>
</dbReference>
<feature type="domain" description="CCHC-type" evidence="9">
    <location>
        <begin position="346"/>
        <end position="362"/>
    </location>
</feature>
<dbReference type="InterPro" id="IPR036875">
    <property type="entry name" value="Znf_CCHC_sf"/>
</dbReference>
<feature type="domain" description="CCHC-type" evidence="9">
    <location>
        <begin position="92"/>
        <end position="107"/>
    </location>
</feature>
<dbReference type="InterPro" id="IPR051644">
    <property type="entry name" value="TRAMP_AT-DNA-binding"/>
</dbReference>
<evidence type="ECO:0000313" key="10">
    <source>
        <dbReference type="EMBL" id="KXH63518.1"/>
    </source>
</evidence>
<dbReference type="PROSITE" id="PS50158">
    <property type="entry name" value="ZF_CCHC"/>
    <property type="match status" value="7"/>
</dbReference>
<feature type="region of interest" description="Disordered" evidence="8">
    <location>
        <begin position="369"/>
        <end position="402"/>
    </location>
</feature>
<protein>
    <submittedName>
        <fullName evidence="10">Zinc knuckle</fullName>
    </submittedName>
</protein>
<evidence type="ECO:0000256" key="1">
    <source>
        <dbReference type="ARBA" id="ARBA00004123"/>
    </source>
</evidence>
<dbReference type="GO" id="GO:0071039">
    <property type="term" value="P:nuclear polyadenylation-dependent CUT catabolic process"/>
    <property type="evidence" value="ECO:0007669"/>
    <property type="project" value="TreeGrafter"/>
</dbReference>
<evidence type="ECO:0000256" key="4">
    <source>
        <dbReference type="ARBA" id="ARBA00022771"/>
    </source>
</evidence>
<feature type="region of interest" description="Disordered" evidence="8">
    <location>
        <begin position="1"/>
        <end position="40"/>
    </location>
</feature>
<evidence type="ECO:0000313" key="11">
    <source>
        <dbReference type="Proteomes" id="UP000070054"/>
    </source>
</evidence>
<evidence type="ECO:0000256" key="5">
    <source>
        <dbReference type="ARBA" id="ARBA00022833"/>
    </source>
</evidence>
<dbReference type="GO" id="GO:0008270">
    <property type="term" value="F:zinc ion binding"/>
    <property type="evidence" value="ECO:0007669"/>
    <property type="project" value="UniProtKB-KW"/>
</dbReference>
<dbReference type="PANTHER" id="PTHR46543:SF1">
    <property type="entry name" value="ZINC FINGER CCHC DOMAIN-CONTAINING PROTEIN 7"/>
    <property type="match status" value="1"/>
</dbReference>
<evidence type="ECO:0000259" key="9">
    <source>
        <dbReference type="PROSITE" id="PS50158"/>
    </source>
</evidence>
<feature type="domain" description="CCHC-type" evidence="9">
    <location>
        <begin position="71"/>
        <end position="86"/>
    </location>
</feature>
<feature type="domain" description="CCHC-type" evidence="9">
    <location>
        <begin position="311"/>
        <end position="326"/>
    </location>
</feature>
<keyword evidence="2" id="KW-0479">Metal-binding</keyword>
<dbReference type="InterPro" id="IPR001878">
    <property type="entry name" value="Znf_CCHC"/>
</dbReference>
<evidence type="ECO:0000256" key="2">
    <source>
        <dbReference type="ARBA" id="ARBA00022723"/>
    </source>
</evidence>